<feature type="domain" description="Reverse transcriptase Ty1/copia-type" evidence="1">
    <location>
        <begin position="43"/>
        <end position="86"/>
    </location>
</feature>
<dbReference type="AlphaFoldDB" id="A0A438HMS8"/>
<dbReference type="EMBL" id="QGNW01000201">
    <property type="protein sequence ID" value="RVW85752.1"/>
    <property type="molecule type" value="Genomic_DNA"/>
</dbReference>
<evidence type="ECO:0000259" key="1">
    <source>
        <dbReference type="Pfam" id="PF07727"/>
    </source>
</evidence>
<dbReference type="Pfam" id="PF07727">
    <property type="entry name" value="RVT_2"/>
    <property type="match status" value="1"/>
</dbReference>
<protein>
    <submittedName>
        <fullName evidence="2">Retrovirus-related Pol polyprotein from transposon TNT 1-94</fullName>
    </submittedName>
</protein>
<dbReference type="InterPro" id="IPR013103">
    <property type="entry name" value="RVT_2"/>
</dbReference>
<name>A0A438HMS8_VITVI</name>
<dbReference type="PANTHER" id="PTHR11439:SF467">
    <property type="entry name" value="INTEGRASE CATALYTIC DOMAIN-CONTAINING PROTEIN"/>
    <property type="match status" value="1"/>
</dbReference>
<sequence>MEALEKSETWVLVPLPKERRPWGANGFSPLNVRQMDPLNCTRQANLNWPLHQFDVKNAFFHGDLKEEVYMDIPPGYMTSLKTEVVYIAYDVSIVSQFMHCPSEDHMDAVIWIFRYLKSSLGKGLMSSKNNHLNIEGYTDADWAGNISDRKSTSGYFTFVGRNLVTWRSKKQKVVALSSAELIWLKRLLTEIGFAPSSEMDLFCDNKAAIDIAHNLIQHDHTKHVEVDRNFIKQNLEESVLKNIQEVVTILEWKNVFTIKYKSDGSIDLYKARLMAKGDDVAEMEALKKILAKESQITLILENAGCKPCETPMDSNQKLGVIDKGDPIDKGSFQRLSKKKNVVARSSIEAKFRTVAHGMCEILWIKRVLKELKIAMMYCDNKTMVSILHNLVHHDRTKHVEVDRHFIKEKIEQGEICMTYVQPNAN</sequence>
<gene>
    <name evidence="2" type="primary">POLX_1150</name>
    <name evidence="2" type="ORF">CK203_033357</name>
</gene>
<organism evidence="2 3">
    <name type="scientific">Vitis vinifera</name>
    <name type="common">Grape</name>
    <dbReference type="NCBI Taxonomy" id="29760"/>
    <lineage>
        <taxon>Eukaryota</taxon>
        <taxon>Viridiplantae</taxon>
        <taxon>Streptophyta</taxon>
        <taxon>Embryophyta</taxon>
        <taxon>Tracheophyta</taxon>
        <taxon>Spermatophyta</taxon>
        <taxon>Magnoliopsida</taxon>
        <taxon>eudicotyledons</taxon>
        <taxon>Gunneridae</taxon>
        <taxon>Pentapetalae</taxon>
        <taxon>rosids</taxon>
        <taxon>Vitales</taxon>
        <taxon>Vitaceae</taxon>
        <taxon>Viteae</taxon>
        <taxon>Vitis</taxon>
    </lineage>
</organism>
<dbReference type="PANTHER" id="PTHR11439">
    <property type="entry name" value="GAG-POL-RELATED RETROTRANSPOSON"/>
    <property type="match status" value="1"/>
</dbReference>
<reference evidence="2 3" key="1">
    <citation type="journal article" date="2018" name="PLoS Genet.">
        <title>Population sequencing reveals clonal diversity and ancestral inbreeding in the grapevine cultivar Chardonnay.</title>
        <authorList>
            <person name="Roach M.J."/>
            <person name="Johnson D.L."/>
            <person name="Bohlmann J."/>
            <person name="van Vuuren H.J."/>
            <person name="Jones S.J."/>
            <person name="Pretorius I.S."/>
            <person name="Schmidt S.A."/>
            <person name="Borneman A.R."/>
        </authorList>
    </citation>
    <scope>NUCLEOTIDE SEQUENCE [LARGE SCALE GENOMIC DNA]</scope>
    <source>
        <strain evidence="3">cv. Chardonnay</strain>
        <tissue evidence="2">Leaf</tissue>
    </source>
</reference>
<dbReference type="CDD" id="cd09272">
    <property type="entry name" value="RNase_HI_RT_Ty1"/>
    <property type="match status" value="2"/>
</dbReference>
<evidence type="ECO:0000313" key="3">
    <source>
        <dbReference type="Proteomes" id="UP000288805"/>
    </source>
</evidence>
<comment type="caution">
    <text evidence="2">The sequence shown here is derived from an EMBL/GenBank/DDBJ whole genome shotgun (WGS) entry which is preliminary data.</text>
</comment>
<proteinExistence type="predicted"/>
<dbReference type="Proteomes" id="UP000288805">
    <property type="component" value="Unassembled WGS sequence"/>
</dbReference>
<accession>A0A438HMS8</accession>
<evidence type="ECO:0000313" key="2">
    <source>
        <dbReference type="EMBL" id="RVW85752.1"/>
    </source>
</evidence>